<gene>
    <name evidence="1" type="ORF">SBA_ch2_0760</name>
</gene>
<organism evidence="1 2">
    <name type="scientific">Sphingomonas bisphenolicum</name>
    <dbReference type="NCBI Taxonomy" id="296544"/>
    <lineage>
        <taxon>Bacteria</taxon>
        <taxon>Pseudomonadati</taxon>
        <taxon>Pseudomonadota</taxon>
        <taxon>Alphaproteobacteria</taxon>
        <taxon>Sphingomonadales</taxon>
        <taxon>Sphingomonadaceae</taxon>
        <taxon>Sphingomonas</taxon>
    </lineage>
</organism>
<evidence type="ECO:0000313" key="2">
    <source>
        <dbReference type="Proteomes" id="UP001059971"/>
    </source>
</evidence>
<accession>A0ABN5WH03</accession>
<dbReference type="EMBL" id="AP018818">
    <property type="protein sequence ID" value="BBF71543.1"/>
    <property type="molecule type" value="Genomic_DNA"/>
</dbReference>
<name>A0ABN5WH03_9SPHN</name>
<dbReference type="Proteomes" id="UP001059971">
    <property type="component" value="Chromosome 2"/>
</dbReference>
<reference evidence="1" key="1">
    <citation type="submission" date="2018-07" db="EMBL/GenBank/DDBJ databases">
        <title>Complete genome sequence of Sphingomonas bisphenolicum strain AO1, a bisphenol A degradative bacterium isolated from Japanese farm field.</title>
        <authorList>
            <person name="Murakami M."/>
            <person name="Koh M."/>
            <person name="Koba S."/>
            <person name="Matsumura Y."/>
        </authorList>
    </citation>
    <scope>NUCLEOTIDE SEQUENCE</scope>
    <source>
        <strain evidence="1">AO1</strain>
    </source>
</reference>
<proteinExistence type="predicted"/>
<evidence type="ECO:0000313" key="1">
    <source>
        <dbReference type="EMBL" id="BBF71543.1"/>
    </source>
</evidence>
<sequence length="45" mass="4781">MVVAIGGSMGNYFSTGRGQRVMPSISIYIVDGKDDPIEHAPFPIG</sequence>
<dbReference type="RefSeq" id="WP_261937192.1">
    <property type="nucleotide sequence ID" value="NZ_AP018818.1"/>
</dbReference>
<keyword evidence="2" id="KW-1185">Reference proteome</keyword>
<protein>
    <submittedName>
        <fullName evidence="1">Uncharacterized protein</fullName>
    </submittedName>
</protein>